<dbReference type="InterPro" id="IPR011004">
    <property type="entry name" value="Trimer_LpxA-like_sf"/>
</dbReference>
<reference evidence="3 6" key="3">
    <citation type="submission" date="2023-12" db="EMBL/GenBank/DDBJ databases">
        <authorList>
            <person name="Easwaran N."/>
            <person name="Lazarus H.P.S."/>
        </authorList>
    </citation>
    <scope>NUCLEOTIDE SEQUENCE [LARGE SCALE GENOMIC DNA]</scope>
    <source>
        <strain evidence="3 6">VIT-2023</strain>
    </source>
</reference>
<evidence type="ECO:0000313" key="4">
    <source>
        <dbReference type="Proteomes" id="UP000053797"/>
    </source>
</evidence>
<dbReference type="Proteomes" id="UP000072605">
    <property type="component" value="Unassembled WGS sequence"/>
</dbReference>
<reference evidence="1 4" key="1">
    <citation type="journal article" date="2015" name="Int. J. Syst. Evol. Microbiol.">
        <title>Exiguobacterium enclense sp. nov., isolated from sediment.</title>
        <authorList>
            <person name="Dastager S.G."/>
            <person name="Mawlankar R."/>
            <person name="Sonalkar V.V."/>
            <person name="Thorat M.N."/>
            <person name="Mual P."/>
            <person name="Verma A."/>
            <person name="Krishnamurthi S."/>
            <person name="Tang S.K."/>
            <person name="Li W.J."/>
        </authorList>
    </citation>
    <scope>NUCLEOTIDE SEQUENCE [LARGE SCALE GENOMIC DNA]</scope>
    <source>
        <strain evidence="1 4">NIO-1109</strain>
    </source>
</reference>
<dbReference type="GeneID" id="90838321"/>
<name>A0A0V8GD32_9BACL</name>
<dbReference type="OrthoDB" id="9803036at2"/>
<dbReference type="Gene3D" id="2.160.10.10">
    <property type="entry name" value="Hexapeptide repeat proteins"/>
    <property type="match status" value="1"/>
</dbReference>
<dbReference type="RefSeq" id="WP_023467131.1">
    <property type="nucleotide sequence ID" value="NZ_FMYN01000005.1"/>
</dbReference>
<reference evidence="2 5" key="2">
    <citation type="journal article" date="2016" name="Front. Microbiol.">
        <title>Genomic Resource of Rice Seed Associated Bacteria.</title>
        <authorList>
            <person name="Midha S."/>
            <person name="Bansal K."/>
            <person name="Sharma S."/>
            <person name="Kumar N."/>
            <person name="Patil P.P."/>
            <person name="Chaudhry V."/>
            <person name="Patil P.B."/>
        </authorList>
    </citation>
    <scope>NUCLEOTIDE SEQUENCE [LARGE SCALE GENOMIC DNA]</scope>
    <source>
        <strain evidence="2 5">RSA11</strain>
    </source>
</reference>
<dbReference type="Proteomes" id="UP000053797">
    <property type="component" value="Unassembled WGS sequence"/>
</dbReference>
<dbReference type="InterPro" id="IPR047324">
    <property type="entry name" value="LbH_gamma_CA-like"/>
</dbReference>
<sequence length="179" mass="19463">MKYRVGSLVPNIDPSVYLADGSKVIGEVTIGKDSSVWFNTVIRGDEGPIHIGERVNIQDGSMIHQYEGYPTIIEDEVTIGHMAMIHGGIIRKGALIGMSATILDEAEIGEGAFVAAGSLVPPKMKVPAGAMVMGVPAKIVRDISDHDRFIMERTVRKYVKRGQQYADSFEAITEDMTSL</sequence>
<organism evidence="1 4">
    <name type="scientific">Exiguobacterium indicum</name>
    <dbReference type="NCBI Taxonomy" id="296995"/>
    <lineage>
        <taxon>Bacteria</taxon>
        <taxon>Bacillati</taxon>
        <taxon>Bacillota</taxon>
        <taxon>Bacilli</taxon>
        <taxon>Bacillales</taxon>
        <taxon>Bacillales Family XII. Incertae Sedis</taxon>
        <taxon>Exiguobacterium</taxon>
    </lineage>
</organism>
<dbReference type="CDD" id="cd04645">
    <property type="entry name" value="LbH_gamma_CA_like"/>
    <property type="match status" value="1"/>
</dbReference>
<dbReference type="AlphaFoldDB" id="A0A0V8GD32"/>
<protein>
    <submittedName>
        <fullName evidence="1 3">Carbonic anhydrase</fullName>
    </submittedName>
</protein>
<proteinExistence type="predicted"/>
<evidence type="ECO:0000313" key="5">
    <source>
        <dbReference type="Proteomes" id="UP000072605"/>
    </source>
</evidence>
<evidence type="ECO:0000313" key="2">
    <source>
        <dbReference type="EMBL" id="KTR26001.1"/>
    </source>
</evidence>
<evidence type="ECO:0000313" key="3">
    <source>
        <dbReference type="EMBL" id="MEI4463671.1"/>
    </source>
</evidence>
<dbReference type="PANTHER" id="PTHR13061">
    <property type="entry name" value="DYNACTIN SUBUNIT P25"/>
    <property type="match status" value="1"/>
</dbReference>
<comment type="caution">
    <text evidence="1">The sequence shown here is derived from an EMBL/GenBank/DDBJ whole genome shotgun (WGS) entry which is preliminary data.</text>
</comment>
<dbReference type="EMBL" id="LNQL01000005">
    <property type="protein sequence ID" value="KSU48081.1"/>
    <property type="molecule type" value="Genomic_DNA"/>
</dbReference>
<dbReference type="SUPFAM" id="SSF51161">
    <property type="entry name" value="Trimeric LpxA-like enzymes"/>
    <property type="match status" value="1"/>
</dbReference>
<evidence type="ECO:0000313" key="1">
    <source>
        <dbReference type="EMBL" id="KSU48081.1"/>
    </source>
</evidence>
<dbReference type="Proteomes" id="UP001387110">
    <property type="component" value="Unassembled WGS sequence"/>
</dbReference>
<evidence type="ECO:0000313" key="6">
    <source>
        <dbReference type="Proteomes" id="UP001387110"/>
    </source>
</evidence>
<accession>A0A0V8GD32</accession>
<dbReference type="EMBL" id="LDQV01000028">
    <property type="protein sequence ID" value="KTR26001.1"/>
    <property type="molecule type" value="Genomic_DNA"/>
</dbReference>
<dbReference type="EMBL" id="JBAWKY010000005">
    <property type="protein sequence ID" value="MEI4463671.1"/>
    <property type="molecule type" value="Genomic_DNA"/>
</dbReference>
<dbReference type="InterPro" id="IPR050484">
    <property type="entry name" value="Transf_Hexapept/Carb_Anhydrase"/>
</dbReference>
<dbReference type="PANTHER" id="PTHR13061:SF29">
    <property type="entry name" value="GAMMA CARBONIC ANHYDRASE-LIKE 1, MITOCHONDRIAL-RELATED"/>
    <property type="match status" value="1"/>
</dbReference>
<gene>
    <name evidence="1" type="ORF">AS033_13145</name>
    <name evidence="2" type="ORF">RSA11_12395</name>
    <name evidence="3" type="ORF">SZL87_14695</name>
</gene>
<keyword evidence="6" id="KW-1185">Reference proteome</keyword>